<comment type="PTM">
    <text evidence="32">Highly glycosylated by host. The high number of glycan on the protein is reffered to as 'glycan shield' because it contributes to hide protein sequence from adaptive immune system.</text>
</comment>
<feature type="disulfide bond" evidence="32">
    <location>
        <begin position="588"/>
        <end position="594"/>
    </location>
</feature>
<dbReference type="GO" id="GO:0044175">
    <property type="term" value="C:host cell endosome membrane"/>
    <property type="evidence" value="ECO:0007669"/>
    <property type="project" value="UniProtKB-SubCell"/>
</dbReference>
<comment type="PTM">
    <text evidence="32">Specific enzymatic cleavages in vivo yield mature proteins. Envelope glycoproteins are synthesized as a inactive precursor that is heavily N-glycosylated and processed likely by host cell furin in the Golgi to yield the mature SU and TM proteins. The cleavage site between SU and TM requires the minimal sequence [KR]-X-[KR]-R. About 2 of the 9 disulfide bonds of gp41 are reduced by P4HB/PDI, following binding to CD4 receptor.</text>
</comment>
<keyword evidence="24 32" id="KW-0175">Coiled coil</keyword>
<evidence type="ECO:0000256" key="5">
    <source>
        <dbReference type="ARBA" id="ARBA00004578"/>
    </source>
</evidence>
<dbReference type="InterPro" id="IPR000328">
    <property type="entry name" value="GP41-like"/>
</dbReference>
<comment type="caution">
    <text evidence="32 33">Lacks conserved residue(s) required for the propagation of feature annotation.</text>
</comment>
<evidence type="ECO:0000256" key="26">
    <source>
        <dbReference type="ARBA" id="ARBA00023139"/>
    </source>
</evidence>
<keyword evidence="18 32" id="KW-0946">Virion</keyword>
<dbReference type="GO" id="GO:1903908">
    <property type="term" value="P:positive regulation of plasma membrane raft polarization"/>
    <property type="evidence" value="ECO:0007669"/>
    <property type="project" value="UniProtKB-UniRule"/>
</dbReference>
<evidence type="ECO:0000256" key="25">
    <source>
        <dbReference type="ARBA" id="ARBA00023136"/>
    </source>
</evidence>
<evidence type="ECO:0000256" key="1">
    <source>
        <dbReference type="ARBA" id="ARBA00004402"/>
    </source>
</evidence>
<feature type="lipid moiety-binding region" description="S-palmitoyl cysteine; by host" evidence="32">
    <location>
        <position position="834"/>
    </location>
</feature>
<keyword evidence="15 32" id="KW-0053">Apoptosis</keyword>
<comment type="domain">
    <text evidence="32 33">The 17 amino acids long immunosuppressive region is present in many retroviral envelope proteins. Synthetic peptides derived from this relatively conserved sequence inhibit immune function in vitro and in vivo.</text>
</comment>
<dbReference type="GO" id="GO:0020002">
    <property type="term" value="C:host cell plasma membrane"/>
    <property type="evidence" value="ECO:0007669"/>
    <property type="project" value="UniProtKB-SubCell"/>
</dbReference>
<evidence type="ECO:0000259" key="34">
    <source>
        <dbReference type="Pfam" id="PF00516"/>
    </source>
</evidence>
<feature type="topological domain" description="Cytoplasmic" evidence="32">
    <location>
        <begin position="696"/>
        <end position="853"/>
    </location>
</feature>
<protein>
    <recommendedName>
        <fullName evidence="32">Envelope glycoprotein gp160</fullName>
    </recommendedName>
    <alternativeName>
        <fullName evidence="32">Env polyprotein</fullName>
    </alternativeName>
    <component>
        <recommendedName>
            <fullName evidence="32">Surface protein gp120</fullName>
            <shortName evidence="32">SU</shortName>
        </recommendedName>
        <alternativeName>
            <fullName evidence="32">Glycoprotein 120</fullName>
            <shortName evidence="32">gp120</shortName>
        </alternativeName>
    </component>
    <component>
        <recommendedName>
            <fullName evidence="32">Transmembrane protein gp41</fullName>
            <shortName evidence="32">TM</shortName>
        </recommendedName>
        <alternativeName>
            <fullName evidence="32">Glycoprotein 41</fullName>
            <shortName evidence="32">gp41</shortName>
        </alternativeName>
    </component>
</protein>
<keyword evidence="9 32" id="KW-1032">Host cell membrane</keyword>
<keyword evidence="10 32" id="KW-1165">Clathrin-mediated endocytosis of virus by host</keyword>
<keyword evidence="31 32" id="KW-1160">Virus entry into host cell</keyword>
<evidence type="ECO:0000256" key="13">
    <source>
        <dbReference type="ARBA" id="ARBA00022685"/>
    </source>
</evidence>
<feature type="disulfide bond" evidence="32">
    <location>
        <begin position="222"/>
        <end position="233"/>
    </location>
</feature>
<keyword evidence="23 32" id="KW-1039">Host endosome</keyword>
<comment type="domain">
    <text evidence="32">Some of the most genetically diverse regions of the viral genome are present in Env. They are called variable regions 1 through 5 (V1 through V5). Coreceptor usage of gp120 is determined mainly by the primary structure of the third variable region (V3) in the outer domain of gp120. The sequence of V3 determines which coreceptor, CCR5 and/or CXCR4 (corresponding to R5/macrophage, X4/T cell and R5X4/T cell and macrophage tropism), is used to trigger the fusion potential of the Env complex, and hence which cells the virus can infect. Binding to CCR5 involves a region adjacent in addition to V3.</text>
</comment>
<comment type="domain">
    <text evidence="32">The membrane proximal external region (MPER) present in gp41 is a tryptophan-rich region recognized by the antibodies 2F5, Z13, and 4E10. MPER seems to play a role in fusion.</text>
</comment>
<evidence type="ECO:0000256" key="2">
    <source>
        <dbReference type="ARBA" id="ARBA00004433"/>
    </source>
</evidence>
<dbReference type="GO" id="GO:0075512">
    <property type="term" value="P:clathrin-dependent endocytosis of virus by host cell"/>
    <property type="evidence" value="ECO:0007669"/>
    <property type="project" value="UniProtKB-UniRule"/>
</dbReference>
<keyword evidence="13 32" id="KW-0165">Cleavage on pair of basic residues</keyword>
<feature type="domain" description="Retroviral envelope protein GP41-like" evidence="35">
    <location>
        <begin position="520"/>
        <end position="711"/>
    </location>
</feature>
<evidence type="ECO:0000256" key="6">
    <source>
        <dbReference type="ARBA" id="ARBA00004650"/>
    </source>
</evidence>
<dbReference type="InterPro" id="IPR036377">
    <property type="entry name" value="Gp120_core_sf"/>
</dbReference>
<feature type="region of interest" description="CD4-binding loop" evidence="32">
    <location>
        <begin position="357"/>
        <end position="367"/>
    </location>
</feature>
<comment type="domain">
    <text evidence="32">The YXXL motif is involved in determining the exact site of viral release at the surface of infected mononuclear cells and promotes endocytosis. YXXL and di-leucine endocytosis motifs interact directly or indirectly with the clathrin adapter complexes, opperate independently, and their activities are not additive.</text>
</comment>
<feature type="region of interest" description="V5" evidence="32">
    <location>
        <begin position="451"/>
        <end position="461"/>
    </location>
</feature>
<dbReference type="HAMAP" id="MF_04083">
    <property type="entry name" value="HIV_ENV"/>
    <property type="match status" value="1"/>
</dbReference>
<dbReference type="Gene3D" id="2.170.40.20">
    <property type="entry name" value="Human immunodeficiency virus 1, Gp160, envelope glycoprotein"/>
    <property type="match status" value="2"/>
</dbReference>
<evidence type="ECO:0000256" key="23">
    <source>
        <dbReference type="ARBA" id="ARBA00023046"/>
    </source>
</evidence>
<evidence type="ECO:0000256" key="28">
    <source>
        <dbReference type="ARBA" id="ARBA00023180"/>
    </source>
</evidence>
<keyword evidence="27 32" id="KW-1015">Disulfide bond</keyword>
<comment type="domain">
    <text evidence="32">The CD4-binding region is targeted by the antibody b12.</text>
</comment>
<evidence type="ECO:0000256" key="10">
    <source>
        <dbReference type="ARBA" id="ARBA00022570"/>
    </source>
</evidence>
<evidence type="ECO:0000256" key="27">
    <source>
        <dbReference type="ARBA" id="ARBA00023157"/>
    </source>
</evidence>
<accession>A0A1L4CRL0</accession>
<evidence type="ECO:0000256" key="15">
    <source>
        <dbReference type="ARBA" id="ARBA00022703"/>
    </source>
</evidence>
<dbReference type="GO" id="GO:0052031">
    <property type="term" value="P:symbiont-mediated perturbation of host defense response"/>
    <property type="evidence" value="ECO:0007669"/>
    <property type="project" value="UniProtKB-UniRule"/>
</dbReference>
<proteinExistence type="inferred from homology"/>
<feature type="transmembrane region" description="Helical" evidence="33">
    <location>
        <begin position="668"/>
        <end position="695"/>
    </location>
</feature>
<evidence type="ECO:0000256" key="16">
    <source>
        <dbReference type="ARBA" id="ARBA00022729"/>
    </source>
</evidence>
<dbReference type="GO" id="GO:0019031">
    <property type="term" value="C:viral envelope"/>
    <property type="evidence" value="ECO:0007669"/>
    <property type="project" value="UniProtKB-KW"/>
</dbReference>
<keyword evidence="17 32" id="KW-1161">Viral attachment to host cell</keyword>
<dbReference type="FunFam" id="2.170.40.20:FF:000003">
    <property type="entry name" value="Envelope glycoprotein gp160"/>
    <property type="match status" value="1"/>
</dbReference>
<evidence type="ECO:0000256" key="18">
    <source>
        <dbReference type="ARBA" id="ARBA00022844"/>
    </source>
</evidence>
<evidence type="ECO:0000256" key="7">
    <source>
        <dbReference type="ARBA" id="ARBA00022506"/>
    </source>
</evidence>
<evidence type="ECO:0000256" key="12">
    <source>
        <dbReference type="ARBA" id="ARBA00022595"/>
    </source>
</evidence>
<dbReference type="InterPro" id="IPR000777">
    <property type="entry name" value="HIV1_Gp120"/>
</dbReference>
<feature type="transmembrane region" description="Helical" evidence="33">
    <location>
        <begin position="502"/>
        <end position="525"/>
    </location>
</feature>
<feature type="domain" description="Human immunodeficiency virus 1 envelope glycoprotein Gp120" evidence="34">
    <location>
        <begin position="141"/>
        <end position="501"/>
    </location>
</feature>
<comment type="function">
    <text evidence="32">Envelope glycoprotein gp160: Oligomerizes in the host endoplasmic reticulum into predominantly trimers. In a second time, gp160 transits in the host Golgi, where glycosylation is completed. The precursor is then proteolytically cleaved in the trans-Golgi and thereby activated by cellular furin or furin-like proteases to produce gp120 and gp41.</text>
</comment>
<dbReference type="GO" id="GO:0005198">
    <property type="term" value="F:structural molecule activity"/>
    <property type="evidence" value="ECO:0007669"/>
    <property type="project" value="UniProtKB-UniRule"/>
</dbReference>
<keyword evidence="28 32" id="KW-0325">Glycoprotein</keyword>
<dbReference type="Gene3D" id="1.20.5.490">
    <property type="entry name" value="Single helix bin"/>
    <property type="match status" value="1"/>
</dbReference>
<comment type="subunit">
    <text evidence="32">The mature envelope protein (Env) consists of a homotrimer of non-covalently associated gp120-gp41 heterodimers. The resulting complex protrudes from the virus surface as a spike. There seems to be as few as 10 spikes on the average virion. Surface protein gp120 interacts with host CD4, CCR5 and CXCR4. Gp120 also interacts with the C-type lectins CD209/DC-SIGN and CLEC4M/DC-SIGNR (collectively referred to as DC-SIGN(R)). Gp120 and gp41 interact with GalCer. Gp120 interacts with host ITGA4/ITGB7 complex; on CD4+ T-cells, this interaction results in rapid activation of integrin ITGAL/LFA-1, which facilitates efficient cell-to-cell spreading of HIV-1. Gp120 interacts with cell-associated heparan sulfate; this interaction increases virus infectivity on permissive cells and may be involved in infection of CD4- cells.</text>
</comment>
<evidence type="ECO:0000259" key="35">
    <source>
        <dbReference type="Pfam" id="PF00517"/>
    </source>
</evidence>
<dbReference type="SUPFAM" id="SSF58069">
    <property type="entry name" value="Virus ectodomain"/>
    <property type="match status" value="1"/>
</dbReference>
<comment type="miscellaneous">
    <text evidence="32">Inhibitors targeting HIV-1 viral envelope proteins are used as antiretroviral drugs. Attachment of virions to the cell surface via non-specific interactions and CD4 binding can be blocked by inhibitors that include cyanovirin-N, cyclotriazadisulfonamide analogs, PRO 2000, TNX 355 and PRO 542. In addition, BMS 806 can block CD4-induced conformational changes. Env interactions with the coreceptor molecules can be targeted by CCR5 antagonists including SCH-D, maraviroc (UK 427857) and aplaviroc (GW 873140), and the CXCR4 antagonist AMD 070. Fusion of viral and cellular membranes can be inhibited by peptides such as enfuvirtide and tifuvirtide (T 1249). Resistance to inhibitors associated with mutations in Env are observed. Most of the time, single mutations confer only a modest reduction in drug susceptibility. Combination of several mutations is usually required to develop a high-level drug resistance.</text>
</comment>
<dbReference type="GO" id="GO:0055036">
    <property type="term" value="C:virion membrane"/>
    <property type="evidence" value="ECO:0007669"/>
    <property type="project" value="UniProtKB-SubCell"/>
</dbReference>
<dbReference type="GO" id="GO:0019064">
    <property type="term" value="P:fusion of virus membrane with host plasma membrane"/>
    <property type="evidence" value="ECO:0007669"/>
    <property type="project" value="UniProtKB-UniRule"/>
</dbReference>
<evidence type="ECO:0000256" key="11">
    <source>
        <dbReference type="ARBA" id="ARBA00022581"/>
    </source>
</evidence>
<evidence type="ECO:0000256" key="20">
    <source>
        <dbReference type="ARBA" id="ARBA00022879"/>
    </source>
</evidence>
<comment type="function">
    <text evidence="32">Surface protein gp120: Attaches the virus to the host lymphoid cell by binding to the primary receptor CD4. This interaction induces a structural rearrangement creating a high affinity binding site for a chemokine coreceptor like CXCR4 and/or CCR5. Acts as a ligand for CD209/DC-SIGN and CLEC4M/DC-SIGNR, which are respectively found on dendritic cells (DCs), and on endothelial cells of liver sinusoids and lymph node sinuses. These interactions allow capture of viral particles at mucosal surfaces by these cells and subsequent transmission to permissive cells. HIV subverts the migration properties of dendritic cells to gain access to CD4+ T-cells in lymph nodes. Virus transmission to permissive T-cells occurs either in trans (without DCs infection, through viral capture and transmission), or in cis (following DCs productive infection, through the usual CD4-gp120 interaction), thereby inducing a robust infection. In trans infection, bound virions remain infectious over days and it is proposed that they are not degraded, but protected in non-lysosomal acidic organelles within the DCs close to the cell membrane thus contributing to the viral infectious potential during DCs' migration from the periphery to the lymphoid tissues. On arrival at lymphoid tissues, intact virions recycle back to DCs' cell surface allowing virus transmission to CD4+ T-cells.</text>
</comment>
<evidence type="ECO:0000256" key="29">
    <source>
        <dbReference type="ARBA" id="ARBA00023280"/>
    </source>
</evidence>
<dbReference type="FunFam" id="1.10.287.210:FF:000001">
    <property type="entry name" value="Envelope glycoprotein gp160"/>
    <property type="match status" value="1"/>
</dbReference>
<gene>
    <name evidence="32 36" type="primary">env</name>
</gene>
<comment type="subcellular location">
    <molecule>Transmembrane protein gp41</molecule>
    <subcellularLocation>
        <location evidence="32">Virion membrane</location>
        <topology evidence="32">Single-pass type I membrane protein</topology>
    </subcellularLocation>
    <subcellularLocation>
        <location evidence="32">Host cell membrane</location>
        <topology evidence="32">Single-pass type I membrane protein</topology>
    </subcellularLocation>
    <subcellularLocation>
        <location evidence="32">Host endosome membrane</location>
        <topology evidence="32">Single-pass type I membrane protein</topology>
    </subcellularLocation>
    <text evidence="32">It is probably concentrated at the site of budding and incorporated into the virions possibly by contacts between the cytoplasmic tail of Env and the N-terminus of Gag.</text>
</comment>
<evidence type="ECO:0000256" key="32">
    <source>
        <dbReference type="HAMAP-Rule" id="MF_04083"/>
    </source>
</evidence>
<evidence type="ECO:0000256" key="14">
    <source>
        <dbReference type="ARBA" id="ARBA00022692"/>
    </source>
</evidence>
<evidence type="ECO:0000256" key="3">
    <source>
        <dbReference type="ARBA" id="ARBA00004505"/>
    </source>
</evidence>
<feature type="coiled-coil region" evidence="32">
    <location>
        <begin position="623"/>
        <end position="657"/>
    </location>
</feature>
<keyword evidence="14 32" id="KW-0812">Transmembrane</keyword>
<dbReference type="GO" id="GO:0016020">
    <property type="term" value="C:membrane"/>
    <property type="evidence" value="ECO:0007669"/>
    <property type="project" value="UniProtKB-UniRule"/>
</dbReference>
<evidence type="ECO:0000256" key="24">
    <source>
        <dbReference type="ARBA" id="ARBA00023054"/>
    </source>
</evidence>
<keyword evidence="16 32" id="KW-0732">Signal</keyword>
<keyword evidence="8 32" id="KW-1170">Fusion of virus membrane with host endosomal membrane</keyword>
<dbReference type="Pfam" id="PF00516">
    <property type="entry name" value="GP120"/>
    <property type="match status" value="1"/>
</dbReference>
<keyword evidence="26 32" id="KW-0564">Palmitate</keyword>
<evidence type="ECO:0000256" key="21">
    <source>
        <dbReference type="ARBA" id="ARBA00022890"/>
    </source>
</evidence>
<evidence type="ECO:0000313" key="36">
    <source>
        <dbReference type="EMBL" id="API98727.1"/>
    </source>
</evidence>
<keyword evidence="30 32" id="KW-0449">Lipoprotein</keyword>
<feature type="region of interest" description="MPER; binding to GalCer" evidence="32">
    <location>
        <begin position="652"/>
        <end position="673"/>
    </location>
</feature>
<evidence type="ECO:0000256" key="9">
    <source>
        <dbReference type="ARBA" id="ARBA00022511"/>
    </source>
</evidence>
<keyword evidence="11 32" id="KW-0945">Host-virus interaction</keyword>
<dbReference type="EMBL" id="KY229300">
    <property type="protein sequence ID" value="API98727.1"/>
    <property type="molecule type" value="Genomic_DNA"/>
</dbReference>
<organismHost>
    <name type="scientific">Homo sapiens</name>
    <name type="common">Human</name>
    <dbReference type="NCBI Taxonomy" id="9606"/>
</organismHost>
<feature type="region of interest" description="Immunosuppression" evidence="32">
    <location>
        <begin position="564"/>
        <end position="582"/>
    </location>
</feature>
<organism evidence="36">
    <name type="scientific">Human immunodeficiency virus type 1</name>
    <name type="common">HIV-1</name>
    <dbReference type="NCBI Taxonomy" id="11676"/>
    <lineage>
        <taxon>Viruses</taxon>
        <taxon>Riboviria</taxon>
        <taxon>Pararnavirae</taxon>
        <taxon>Artverviricota</taxon>
        <taxon>Revtraviricetes</taxon>
        <taxon>Ortervirales</taxon>
        <taxon>Retroviridae</taxon>
        <taxon>Orthoretrovirinae</taxon>
        <taxon>Lentivirus</taxon>
        <taxon>Lentivirus humimdef1</taxon>
    </lineage>
</organism>
<keyword evidence="25 32" id="KW-0472">Membrane</keyword>
<dbReference type="InterPro" id="IPR037527">
    <property type="entry name" value="Gp160"/>
</dbReference>
<reference evidence="36" key="1">
    <citation type="submission" date="2016-11" db="EMBL/GenBank/DDBJ databases">
        <title>Breast Milk and in utero Transmission of HIV-1 Selelct for Envelope Variants with Unique Molecular Signatures.</title>
        <authorList>
            <person name="Nakamura K.J."/>
            <person name="Heath L."/>
            <person name="Sobrera E.R."/>
            <person name="Wilkinson T.A."/>
            <person name="Semrau K."/>
            <person name="Kankasa C."/>
            <person name="Tobin N.H."/>
            <person name="Webb N.E."/>
            <person name="Lee B."/>
            <person name="Thea D.M."/>
            <person name="Kuhn L."/>
            <person name="Mullins J.I."/>
            <person name="Aldrovandi G.M."/>
        </authorList>
    </citation>
    <scope>NUCLEOTIDE SEQUENCE</scope>
    <source>
        <strain evidence="36">18B.PL.13</strain>
    </source>
</reference>
<dbReference type="SUPFAM" id="SSF56502">
    <property type="entry name" value="gp120 core"/>
    <property type="match status" value="2"/>
</dbReference>
<keyword evidence="29 32" id="KW-0899">Viral immunoevasion</keyword>
<keyword evidence="19 32" id="KW-1043">Host membrane</keyword>
<feature type="site" description="Cleavage; by host furin" evidence="32">
    <location>
        <begin position="501"/>
        <end position="502"/>
    </location>
</feature>
<feature type="lipid moiety-binding region" description="S-palmitoyl cysteine; by host" evidence="32">
    <location>
        <position position="754"/>
    </location>
</feature>
<evidence type="ECO:0000256" key="19">
    <source>
        <dbReference type="ARBA" id="ARBA00022870"/>
    </source>
</evidence>
<comment type="subcellular location">
    <subcellularLocation>
        <location evidence="3">Host cell membrane</location>
        <topology evidence="3">Peripheral membrane protein</topology>
    </subcellularLocation>
    <subcellularLocation>
        <location evidence="1">Host cell membrane</location>
        <topology evidence="1">Single-pass type I membrane protein</topology>
    </subcellularLocation>
    <subcellularLocation>
        <location evidence="2">Host endosome membrane</location>
        <topology evidence="2">Peripheral membrane protein</topology>
    </subcellularLocation>
    <subcellularLocation>
        <location evidence="5">Host endosome membrane</location>
        <topology evidence="5">Single-pass type I membrane protein</topology>
    </subcellularLocation>
    <subcellularLocation>
        <location evidence="6">Virion membrane</location>
        <topology evidence="6">Peripheral membrane protein</topology>
    </subcellularLocation>
    <subcellularLocation>
        <location evidence="4">Virion membrane</location>
        <topology evidence="4">Single-pass type I membrane protein</topology>
    </subcellularLocation>
</comment>
<evidence type="ECO:0000256" key="8">
    <source>
        <dbReference type="ARBA" id="ARBA00022510"/>
    </source>
</evidence>
<feature type="region of interest" description="Fusion peptide" evidence="32">
    <location>
        <begin position="502"/>
        <end position="522"/>
    </location>
</feature>
<feature type="chain" id="PRO_5023562070" description="Envelope glycoprotein gp160" evidence="32">
    <location>
        <begin position="32"/>
        <end position="853"/>
    </location>
</feature>
<dbReference type="GO" id="GO:1903911">
    <property type="term" value="P:positive regulation of receptor clustering"/>
    <property type="evidence" value="ECO:0007669"/>
    <property type="project" value="UniProtKB-UniRule"/>
</dbReference>
<feature type="transmembrane region" description="Helical" evidence="33">
    <location>
        <begin position="13"/>
        <end position="41"/>
    </location>
</feature>
<comment type="miscellaneous">
    <text evidence="32">HIV-1 lineages are divided in three main groups, M (for Major), O (for Outlier), and N (for New, or Non-M, Non-O). The vast majority of strains found worldwide belong to the group M. Group O seems to be endemic to and largely confined to Cameroon and neighboring countries in West Central Africa, where these viruses represent a small minority of HIV-1 strains. The group N is represented by a limited number of isolates from Cameroonian persons. The group M is further subdivided in 9 clades or subtypes (A to D, F to H, J and K).</text>
</comment>
<evidence type="ECO:0000256" key="33">
    <source>
        <dbReference type="RuleBase" id="RU363095"/>
    </source>
</evidence>
<feature type="disulfide bond" evidence="32">
    <location>
        <begin position="212"/>
        <end position="241"/>
    </location>
</feature>
<keyword evidence="12 32" id="KW-1162">Viral penetration into host cytoplasm</keyword>
<comment type="PTM">
    <text evidence="32">Palmitoylation of the transmembrane protein and of Env polyprotein (prior to its proteolytic cleavage) is essential for their association with host cell membrane lipid rafts. Palmitoylation is therefore required for envelope trafficking to classical lipid rafts, but not for viral replication.</text>
</comment>
<dbReference type="FunFam" id="2.170.40.20:FF:000001">
    <property type="entry name" value="Envelope glycoprotein gp160"/>
    <property type="match status" value="1"/>
</dbReference>
<feature type="disulfide bond" evidence="32">
    <location>
        <begin position="53"/>
        <end position="73"/>
    </location>
</feature>
<evidence type="ECO:0000256" key="17">
    <source>
        <dbReference type="ARBA" id="ARBA00022804"/>
    </source>
</evidence>
<dbReference type="GO" id="GO:0019062">
    <property type="term" value="P:virion attachment to host cell"/>
    <property type="evidence" value="ECO:0007669"/>
    <property type="project" value="UniProtKB-UniRule"/>
</dbReference>
<sequence>MRVRGTQRNWKPWWIWGILGFWMLMICNGGGDLWVTVYYGVPVWREAKTTLFCASDAKAYEKEVHNVWATHACVPTDPNPQEIVLGNVTENFNMWKNDMVDQMHEDIISLWDQSLKPCVKLTPLCVTLHCTDVNVTANTTNAAKNGESDMRNCSFNATTELRDRKNKVYALFYKLDIVPLDNSSYRLINCNTSAITQACPKVTFDPIPIHYCAPAGYAILKCNNKTFNGTGPCQNVSTVQCTHGIKPVVSTQLLLNGSLAEGKIIIRSENLTDNVKTIIVHLNETINITCMRPNNNTRKSIRIGPGQTFYATGDIIGEIRQAHCNISKGTWEETLQKVAKELGKHFPKKELIRFQPSSGGDLEITTHSFNCKGEFFYCNTSNLFNSTYNVTESIKNYTVDNSTITLQCRIKQIINTWQEVGRAIYAPPIEGNITCTSKITGLLLVRDGGGNDTREEIFRPGGGNMRDNWRSELYKYKVVEIKPLGIAPTKAKRRVVEREKRAVGMGAVILGFLGAAGSTMGAASITLTAQARQVLSGIVQQQSNLLRAIEAQQHMLQLTVWGIKQLQARVLAIERYLKDQQLLGIWGCSGKLICTTNVPWNSSWSNKSQTDIWDNMTWMQWDREISNYTGIIYELLEESQIQQERNEKDLLALDSWKNLWSWFDITNWLWYIKIFIMIVGGLIGLRIIFAVLSIVNRVRQGYSPLSFQTLTPNPRELDRLGRIEEEGGEQGKDRSIRLVNGFLALAWDDLRSLCLFSYHQLRDFILIVARVVELLGRSSLRGLQRGWEALKYLGSLVQYWGLELKKSAISLLDTIAIAVAEGTDRIIELVQSICRAIYNIPRRIRQGFEAALQ</sequence>
<evidence type="ECO:0000256" key="31">
    <source>
        <dbReference type="ARBA" id="ARBA00023296"/>
    </source>
</evidence>
<keyword evidence="20 32" id="KW-0261">Viral envelope protein</keyword>
<dbReference type="CDD" id="cd09909">
    <property type="entry name" value="HIV-1-like_HR1-HR2"/>
    <property type="match status" value="1"/>
</dbReference>
<dbReference type="Gene3D" id="1.10.287.210">
    <property type="match status" value="1"/>
</dbReference>
<comment type="similarity">
    <text evidence="32">Belongs to the HIV-1 env protein family.</text>
</comment>
<feature type="short sequence motif" description="YXXL motif; contains endocytosis signal" evidence="32">
    <location>
        <begin position="702"/>
        <end position="705"/>
    </location>
</feature>
<name>A0A1L4CRL0_HV1</name>
<keyword evidence="21 32" id="KW-1164">Virus endocytosis by host</keyword>
<keyword evidence="7 32" id="KW-1168">Fusion of virus membrane with host membrane</keyword>
<evidence type="ECO:0000256" key="30">
    <source>
        <dbReference type="ARBA" id="ARBA00023288"/>
    </source>
</evidence>
<evidence type="ECO:0000256" key="22">
    <source>
        <dbReference type="ARBA" id="ARBA00022989"/>
    </source>
</evidence>
<dbReference type="GO" id="GO:0039654">
    <property type="term" value="P:fusion of virus membrane with host endosome membrane"/>
    <property type="evidence" value="ECO:0007669"/>
    <property type="project" value="UniProtKB-UniRule"/>
</dbReference>
<keyword evidence="22 32" id="KW-1133">Transmembrane helix</keyword>
<comment type="function">
    <text evidence="32">Transmembrane protein gp41: Acts as a class I viral fusion protein. Under the current model, the protein has at least 3 conformational states: pre-fusion native state, pre-hairpin intermediate state, and post-fusion hairpin state. During fusion of viral and target intracellular membranes, the coiled coil regions (heptad repeats) assume a trimer-of-hairpins structure, positioning the fusion peptide in close proximity to the C-terminal region of the ectodomain. The formation of this structure appears to drive apposition and subsequent fusion of viral and target cell membranes. Complete fusion occurs in host cell endosomes and is dynamin-dependent, however some lipid transfer might occur at the plasma membrane. The virus undergoes clathrin-dependent internalization long before endosomal fusion, thus minimizing the surface exposure of conserved viral epitopes during fusion and reducing the efficacy of inhibitors targeting these epitopes. Membranes fusion leads to delivery of the nucleocapsid into the cytoplasm.</text>
</comment>
<dbReference type="Pfam" id="PF00517">
    <property type="entry name" value="GP41"/>
    <property type="match status" value="1"/>
</dbReference>
<dbReference type="GO" id="GO:0019082">
    <property type="term" value="P:viral protein processing"/>
    <property type="evidence" value="ECO:0007669"/>
    <property type="project" value="UniProtKB-UniRule"/>
</dbReference>
<feature type="chain" id="PRO_5023562071" description="Transmembrane protein gp41" evidence="32">
    <location>
        <begin position="502"/>
        <end position="853"/>
    </location>
</feature>
<evidence type="ECO:0000256" key="4">
    <source>
        <dbReference type="ARBA" id="ARBA00004563"/>
    </source>
</evidence>
<comment type="subcellular location">
    <molecule>Surface protein gp120</molecule>
    <subcellularLocation>
        <location evidence="32">Virion membrane</location>
        <topology evidence="32">Peripheral membrane protein</topology>
    </subcellularLocation>
    <subcellularLocation>
        <location evidence="32">Host cell membrane</location>
        <topology evidence="32">Peripheral membrane protein</topology>
    </subcellularLocation>
    <subcellularLocation>
        <location evidence="32">Host endosome membrane</location>
        <topology evidence="32">Single-pass type I membrane protein</topology>
    </subcellularLocation>
    <text evidence="32">The surface protein is not anchored to the viral envelope, but associates with the extravirion surface through its binding to TM. It is probably concentrated at the site of budding and incorporated into the virions possibly by contacts between the cytoplasmic tail of Env and the N-terminus of Gag.</text>
</comment>